<evidence type="ECO:0000313" key="1">
    <source>
        <dbReference type="EMBL" id="BBL71440.1"/>
    </source>
</evidence>
<dbReference type="RefSeq" id="WP_221046986.1">
    <property type="nucleotide sequence ID" value="NZ_AP019782.1"/>
</dbReference>
<evidence type="ECO:0000313" key="2">
    <source>
        <dbReference type="Proteomes" id="UP000824988"/>
    </source>
</evidence>
<evidence type="ECO:0008006" key="3">
    <source>
        <dbReference type="Google" id="ProtNLM"/>
    </source>
</evidence>
<sequence>MLPWLVCSLPAAALEPFEGAQVHGFLSQGYILTSGNQLFGDSRHGGSLDYTQLGVNGSWRLLPQLQISAQGLYRRAGVGHENDKRLDYGFLDYTPLSNDELTLGVRLGRVKLPIGLYNATRDVPFTKPTILLPQSIYFERTRDLALSADGGMFYGEHRADWGNISADFGVFSLGVDSAESNLAVFGRNRVTGQSWPGSLQSKPSYISRLMYEHTDEDGGNLRLGITSIWLNAYFDPKLPAAQRLVGRTRYDLEKGDFTFQPWYFSAQYTAENWSLTGEYAFRQLHFQGFGSPMDRRVDGESWYLQGTYRLAPQWQAVARYDVYYANRDDRGGNAVAATQPTYTQYAKDWTVGLRYDITPKLMLQTEYHRVNGTGWLPPLDNPDPRKTQNNWDIFAVLLSYRF</sequence>
<name>A0A8D4VSA0_9GAMM</name>
<proteinExistence type="predicted"/>
<gene>
    <name evidence="1" type="ORF">MoryE10_20460</name>
</gene>
<dbReference type="Proteomes" id="UP000824988">
    <property type="component" value="Chromosome"/>
</dbReference>
<protein>
    <recommendedName>
        <fullName evidence="3">Porin</fullName>
    </recommendedName>
</protein>
<accession>A0A8D4VSA0</accession>
<dbReference type="KEGG" id="moz:MoryE10_20460"/>
<dbReference type="AlphaFoldDB" id="A0A8D4VSA0"/>
<keyword evidence="2" id="KW-1185">Reference proteome</keyword>
<dbReference type="EMBL" id="AP019782">
    <property type="protein sequence ID" value="BBL71440.1"/>
    <property type="molecule type" value="Genomic_DNA"/>
</dbReference>
<organism evidence="1 2">
    <name type="scientific">Methylogaea oryzae</name>
    <dbReference type="NCBI Taxonomy" id="1295382"/>
    <lineage>
        <taxon>Bacteria</taxon>
        <taxon>Pseudomonadati</taxon>
        <taxon>Pseudomonadota</taxon>
        <taxon>Gammaproteobacteria</taxon>
        <taxon>Methylococcales</taxon>
        <taxon>Methylococcaceae</taxon>
        <taxon>Methylogaea</taxon>
    </lineage>
</organism>
<reference evidence="1" key="1">
    <citation type="submission" date="2019-06" db="EMBL/GenBank/DDBJ databases">
        <title>Complete genome sequence of Methylogaea oryzae strain JCM16910.</title>
        <authorList>
            <person name="Asakawa S."/>
        </authorList>
    </citation>
    <scope>NUCLEOTIDE SEQUENCE</scope>
    <source>
        <strain evidence="1">E10</strain>
    </source>
</reference>